<feature type="domain" description="Glycosyltransferase subfamily 4-like N-terminal" evidence="2">
    <location>
        <begin position="83"/>
        <end position="201"/>
    </location>
</feature>
<evidence type="ECO:0000313" key="4">
    <source>
        <dbReference type="Proteomes" id="UP000241222"/>
    </source>
</evidence>
<comment type="caution">
    <text evidence="3">The sequence shown here is derived from an EMBL/GenBank/DDBJ whole genome shotgun (WGS) entry which is preliminary data.</text>
</comment>
<keyword evidence="4" id="KW-1185">Reference proteome</keyword>
<feature type="domain" description="Glycosyl transferase family 1" evidence="1">
    <location>
        <begin position="212"/>
        <end position="374"/>
    </location>
</feature>
<sequence>MKLLTITTLYPNAADPKHGIFVENRLRQLRHHHPDVECTVIAPVPWFPFRHRVFGQYAQFASVPRVEQRYGIKVYHPRYTVIPKIGMELTPHTLEACLRKQINALKQEGLEFDLIDGHYFFPDGVAIANIAKQLNKPFTVTARGTDINLIPQYPRPLHQIKQVLQHSSHNLAVCEALRQTMIKHGADPAKTTTARNGVDLALFHLTEQKNQHALREKLGLPSQGRIFMSVGLLIERKGHHLVIEAMAAHPDAHLLIAGSGPNLNNLKQLTRKLHLNERVTFLGALNQSELARYFGASDLSILASNREGWANVLLESMACGTPVVATNIWGTPEVVKTADAGLLVERDSKSIAKGIGELLAHLPDRQATRRYAEQFSWDETSHLLYQLFTQLVSPPHLSMPPQSQRLVTPHADKETQL</sequence>
<dbReference type="Pfam" id="PF00534">
    <property type="entry name" value="Glycos_transf_1"/>
    <property type="match status" value="1"/>
</dbReference>
<keyword evidence="3" id="KW-0808">Transferase</keyword>
<evidence type="ECO:0000259" key="1">
    <source>
        <dbReference type="Pfam" id="PF00534"/>
    </source>
</evidence>
<dbReference type="PANTHER" id="PTHR45947:SF3">
    <property type="entry name" value="SULFOQUINOVOSYL TRANSFERASE SQD2"/>
    <property type="match status" value="1"/>
</dbReference>
<dbReference type="SUPFAM" id="SSF53756">
    <property type="entry name" value="UDP-Glycosyltransferase/glycogen phosphorylase"/>
    <property type="match status" value="1"/>
</dbReference>
<dbReference type="PANTHER" id="PTHR45947">
    <property type="entry name" value="SULFOQUINOVOSYL TRANSFERASE SQD2"/>
    <property type="match status" value="1"/>
</dbReference>
<dbReference type="Gene3D" id="3.40.50.2000">
    <property type="entry name" value="Glycogen Phosphorylase B"/>
    <property type="match status" value="2"/>
</dbReference>
<reference evidence="3 4" key="1">
    <citation type="submission" date="2018-03" db="EMBL/GenBank/DDBJ databases">
        <title>Whole genome sequencing of Histamine producing bacteria.</title>
        <authorList>
            <person name="Butler K."/>
        </authorList>
    </citation>
    <scope>NUCLEOTIDE SEQUENCE [LARGE SCALE GENOMIC DNA]</scope>
    <source>
        <strain evidence="3 4">JCM 13586</strain>
    </source>
</reference>
<dbReference type="InterPro" id="IPR028098">
    <property type="entry name" value="Glyco_trans_4-like_N"/>
</dbReference>
<dbReference type="EMBL" id="PYMH01000001">
    <property type="protein sequence ID" value="PSU35581.1"/>
    <property type="molecule type" value="Genomic_DNA"/>
</dbReference>
<proteinExistence type="predicted"/>
<dbReference type="InterPro" id="IPR001296">
    <property type="entry name" value="Glyco_trans_1"/>
</dbReference>
<evidence type="ECO:0000259" key="2">
    <source>
        <dbReference type="Pfam" id="PF13439"/>
    </source>
</evidence>
<name>A0A2T3J2R3_9GAMM</name>
<organism evidence="3 4">
    <name type="scientific">Photobacterium lutimaris</name>
    <dbReference type="NCBI Taxonomy" id="388278"/>
    <lineage>
        <taxon>Bacteria</taxon>
        <taxon>Pseudomonadati</taxon>
        <taxon>Pseudomonadota</taxon>
        <taxon>Gammaproteobacteria</taxon>
        <taxon>Vibrionales</taxon>
        <taxon>Vibrionaceae</taxon>
        <taxon>Photobacterium</taxon>
    </lineage>
</organism>
<dbReference type="RefSeq" id="WP_107347806.1">
    <property type="nucleotide sequence ID" value="NZ_PYMH01000001.1"/>
</dbReference>
<protein>
    <submittedName>
        <fullName evidence="3">Glycosyl transferase family 1</fullName>
    </submittedName>
</protein>
<dbReference type="Pfam" id="PF13439">
    <property type="entry name" value="Glyco_transf_4"/>
    <property type="match status" value="1"/>
</dbReference>
<dbReference type="AlphaFoldDB" id="A0A2T3J2R3"/>
<dbReference type="GO" id="GO:0016757">
    <property type="term" value="F:glycosyltransferase activity"/>
    <property type="evidence" value="ECO:0007669"/>
    <property type="project" value="InterPro"/>
</dbReference>
<accession>A0A2T3J2R3</accession>
<gene>
    <name evidence="3" type="ORF">C9I99_00740</name>
</gene>
<evidence type="ECO:0000313" key="3">
    <source>
        <dbReference type="EMBL" id="PSU35581.1"/>
    </source>
</evidence>
<dbReference type="OrthoDB" id="9772485at2"/>
<dbReference type="InterPro" id="IPR050194">
    <property type="entry name" value="Glycosyltransferase_grp1"/>
</dbReference>
<dbReference type="Proteomes" id="UP000241222">
    <property type="component" value="Unassembled WGS sequence"/>
</dbReference>
<dbReference type="CDD" id="cd03798">
    <property type="entry name" value="GT4_WlbH-like"/>
    <property type="match status" value="1"/>
</dbReference>